<keyword evidence="2" id="KW-1185">Reference proteome</keyword>
<dbReference type="EMBL" id="CVRI01000066">
    <property type="protein sequence ID" value="CRL06333.1"/>
    <property type="molecule type" value="Genomic_DNA"/>
</dbReference>
<reference evidence="1 2" key="1">
    <citation type="submission" date="2015-04" db="EMBL/GenBank/DDBJ databases">
        <authorList>
            <person name="Syromyatnikov M.Y."/>
            <person name="Popov V.N."/>
        </authorList>
    </citation>
    <scope>NUCLEOTIDE SEQUENCE [LARGE SCALE GENOMIC DNA]</scope>
</reference>
<name>A0A1J1J1L0_9DIPT</name>
<accession>A0A1J1J1L0</accession>
<protein>
    <submittedName>
        <fullName evidence="1">CLUMA_CG019271, isoform A</fullName>
    </submittedName>
</protein>
<evidence type="ECO:0000313" key="1">
    <source>
        <dbReference type="EMBL" id="CRL06333.1"/>
    </source>
</evidence>
<dbReference type="Proteomes" id="UP000183832">
    <property type="component" value="Unassembled WGS sequence"/>
</dbReference>
<organism evidence="1 2">
    <name type="scientific">Clunio marinus</name>
    <dbReference type="NCBI Taxonomy" id="568069"/>
    <lineage>
        <taxon>Eukaryota</taxon>
        <taxon>Metazoa</taxon>
        <taxon>Ecdysozoa</taxon>
        <taxon>Arthropoda</taxon>
        <taxon>Hexapoda</taxon>
        <taxon>Insecta</taxon>
        <taxon>Pterygota</taxon>
        <taxon>Neoptera</taxon>
        <taxon>Endopterygota</taxon>
        <taxon>Diptera</taxon>
        <taxon>Nematocera</taxon>
        <taxon>Chironomoidea</taxon>
        <taxon>Chironomidae</taxon>
        <taxon>Clunio</taxon>
    </lineage>
</organism>
<evidence type="ECO:0000313" key="2">
    <source>
        <dbReference type="Proteomes" id="UP000183832"/>
    </source>
</evidence>
<sequence length="64" mass="7288">MFSHVPQGVRLTLMAINSVLKAEILSRRVFIKTSSRMSNQYVYENLVTSLLKTISCGLTLRHYA</sequence>
<gene>
    <name evidence="1" type="ORF">CLUMA_CG019271</name>
</gene>
<dbReference type="AlphaFoldDB" id="A0A1J1J1L0"/>
<proteinExistence type="predicted"/>